<dbReference type="Pfam" id="PF00483">
    <property type="entry name" value="NTP_transferase"/>
    <property type="match status" value="1"/>
</dbReference>
<dbReference type="Gene3D" id="3.90.550.10">
    <property type="entry name" value="Spore Coat Polysaccharide Biosynthesis Protein SpsA, Chain A"/>
    <property type="match status" value="1"/>
</dbReference>
<dbReference type="InterPro" id="IPR000644">
    <property type="entry name" value="CBS_dom"/>
</dbReference>
<dbReference type="AlphaFoldDB" id="A0AAD0WA22"/>
<dbReference type="KEGG" id="crz:D1345_23650"/>
<protein>
    <submittedName>
        <fullName evidence="3">CBS domain-containing protein</fullName>
    </submittedName>
</protein>
<keyword evidence="4" id="KW-1185">Reference proteome</keyword>
<reference evidence="3 4" key="1">
    <citation type="submission" date="2018-08" db="EMBL/GenBank/DDBJ databases">
        <title>Complete genome sequence of JP2-74.</title>
        <authorList>
            <person name="Wu L."/>
        </authorList>
    </citation>
    <scope>NUCLEOTIDE SEQUENCE [LARGE SCALE GENOMIC DNA]</scope>
    <source>
        <strain evidence="3 4">JP2-74</strain>
    </source>
</reference>
<organism evidence="3 4">
    <name type="scientific">Chromobacterium rhizoryzae</name>
    <dbReference type="NCBI Taxonomy" id="1778675"/>
    <lineage>
        <taxon>Bacteria</taxon>
        <taxon>Pseudomonadati</taxon>
        <taxon>Pseudomonadota</taxon>
        <taxon>Betaproteobacteria</taxon>
        <taxon>Neisseriales</taxon>
        <taxon>Chromobacteriaceae</taxon>
        <taxon>Chromobacterium</taxon>
    </lineage>
</organism>
<dbReference type="PANTHER" id="PTHR22572">
    <property type="entry name" value="SUGAR-1-PHOSPHATE GUANYL TRANSFERASE"/>
    <property type="match status" value="1"/>
</dbReference>
<dbReference type="InterPro" id="IPR005835">
    <property type="entry name" value="NTP_transferase_dom"/>
</dbReference>
<dbReference type="PROSITE" id="PS51371">
    <property type="entry name" value="CBS"/>
    <property type="match status" value="2"/>
</dbReference>
<evidence type="ECO:0000256" key="1">
    <source>
        <dbReference type="PROSITE-ProRule" id="PRU00703"/>
    </source>
</evidence>
<dbReference type="InterPro" id="IPR046342">
    <property type="entry name" value="CBS_dom_sf"/>
</dbReference>
<gene>
    <name evidence="3" type="ORF">D1345_23650</name>
</gene>
<keyword evidence="1" id="KW-0129">CBS domain</keyword>
<evidence type="ECO:0000313" key="4">
    <source>
        <dbReference type="Proteomes" id="UP000259465"/>
    </source>
</evidence>
<dbReference type="CDD" id="cd04607">
    <property type="entry name" value="CBS_pair_NTP_transferase_assoc"/>
    <property type="match status" value="1"/>
</dbReference>
<name>A0AAD0WA22_9NEIS</name>
<dbReference type="Proteomes" id="UP000259465">
    <property type="component" value="Chromosome"/>
</dbReference>
<proteinExistence type="predicted"/>
<accession>A0AAD0WA22</accession>
<dbReference type="InterPro" id="IPR029044">
    <property type="entry name" value="Nucleotide-diphossugar_trans"/>
</dbReference>
<feature type="domain" description="CBS" evidence="2">
    <location>
        <begin position="68"/>
        <end position="124"/>
    </location>
</feature>
<dbReference type="CDD" id="cd06426">
    <property type="entry name" value="NTP_transferase_like_2"/>
    <property type="match status" value="1"/>
</dbReference>
<feature type="domain" description="CBS" evidence="2">
    <location>
        <begin position="1"/>
        <end position="60"/>
    </location>
</feature>
<dbReference type="SUPFAM" id="SSF53448">
    <property type="entry name" value="Nucleotide-diphospho-sugar transferases"/>
    <property type="match status" value="1"/>
</dbReference>
<dbReference type="EMBL" id="CP031968">
    <property type="protein sequence ID" value="AXT48970.1"/>
    <property type="molecule type" value="Genomic_DNA"/>
</dbReference>
<dbReference type="SUPFAM" id="SSF54631">
    <property type="entry name" value="CBS-domain pair"/>
    <property type="match status" value="1"/>
</dbReference>
<sequence length="353" mass="40106">MRLKNFRSVIVGQQATLRDAITRIDSSGLQLAVVLHEDGRLAGLISDGDIRRAILRSCDMTTPVAEVMNRNPITAHASTAPNELLMLMRRKVLHHIPLLDDSQCVVDLVTLDALTGMIERPNWVVLMAGGLGTRLLPLTENCPKPMLRVGGKPILENILESFVEQGFHQFYLSVNYLAESIQEYFGDGHRHGANIRYLHENKRLGTAGALSLLPERPEYPLIVMNGDLLTRLRFDQMLKFHEEHSAMATMAVREYDFQVPYGVVNIDGTSITSIDEKPVHRFFVNAGIYTLAPETLNHIPDDTFFDMPTLFERLRADNQATSAYPLREYWLDVGRREELERAQSEWEQQGRRQ</sequence>
<evidence type="ECO:0000313" key="3">
    <source>
        <dbReference type="EMBL" id="AXT48970.1"/>
    </source>
</evidence>
<dbReference type="SMART" id="SM00116">
    <property type="entry name" value="CBS"/>
    <property type="match status" value="2"/>
</dbReference>
<dbReference type="Pfam" id="PF00571">
    <property type="entry name" value="CBS"/>
    <property type="match status" value="2"/>
</dbReference>
<evidence type="ECO:0000259" key="2">
    <source>
        <dbReference type="PROSITE" id="PS51371"/>
    </source>
</evidence>
<dbReference type="InterPro" id="IPR050486">
    <property type="entry name" value="Mannose-1P_guanyltransferase"/>
</dbReference>
<dbReference type="Gene3D" id="3.10.580.10">
    <property type="entry name" value="CBS-domain"/>
    <property type="match status" value="1"/>
</dbReference>